<dbReference type="GO" id="GO:0016020">
    <property type="term" value="C:membrane"/>
    <property type="evidence" value="ECO:0007669"/>
    <property type="project" value="TreeGrafter"/>
</dbReference>
<dbReference type="Pfam" id="PF12796">
    <property type="entry name" value="Ank_2"/>
    <property type="match status" value="1"/>
</dbReference>
<evidence type="ECO:0000313" key="4">
    <source>
        <dbReference type="Proteomes" id="UP001202328"/>
    </source>
</evidence>
<evidence type="ECO:0000256" key="1">
    <source>
        <dbReference type="SAM" id="Phobius"/>
    </source>
</evidence>
<dbReference type="EMBL" id="JAJJMB010001184">
    <property type="protein sequence ID" value="KAI3957963.1"/>
    <property type="molecule type" value="Genomic_DNA"/>
</dbReference>
<accession>A0AAD4TI05</accession>
<dbReference type="PANTHER" id="PTHR24177:SF365">
    <property type="entry name" value="ANKYRIN REPEAT-CONTAINING PROTEIN NPR4-LIKE ISOFORM X1"/>
    <property type="match status" value="1"/>
</dbReference>
<evidence type="ECO:0000259" key="2">
    <source>
        <dbReference type="Pfam" id="PF13962"/>
    </source>
</evidence>
<keyword evidence="1" id="KW-1133">Transmembrane helix</keyword>
<sequence length="727" mass="82512">MAAARELVTDDRDSRFQREIMPLGLQQVVESPQEMKSLGLQKIESLDKVEALLKVLVESQVNTQLQLSQIVNSTSITTGANYKNEERKHKASLNLSSSSKLNPLDQLALVSASSTLLTPEEDTITTTAATKNLAANKERPSTVNDNQEITQVIPDDHNDLVEKFADEDGGQVMGKDEYKELYNAARNSDWEVARKFLEKNPEAITKVIASDSRTVLHVAITDANQMFTEEIVKMMPPEILEYKTGTSGYTALHYAAMFGFVKAAKVMVDRNPRLTQILSRNRIIPLHGALNSATAGQRETVEYLYSVTRHEHPSPFSGHRGGTILRRMIDAGFYDIASSLVQRFPELVIDQRKKVQISVMNCMAERPFAFASGAKLTFWQRRIYPLVKVDINTTYELNTQTNKRNSLCTSEESLLQILEGTNVDEEDPVERFEEPCEDEKCPAENSENMEADEEKPFKWEIIWYLIYHMIKFVSVLLVFLVRFIIPWTPEPHIIQLHKHIYNDKAKHKQAKALVRNIFKLLQKRLSKRKVKEFFVGSNVMKMAIKHGSVEFVEVCIQLFPYLIWYKMGGQYMVQMAIAERDETILNLICKKCGKNKIDIVSRDDDKGNNVLHYAAKLAPSAQLNSVSGAYLQMQREIQWFKGVENMISEQMKFKRNKNGDTAHDIFTKEHKELKESGEKWLKDTSGSCMVVAALIATVAFASAFTVPGVYVVTHDGLWRHGSSTCPL</sequence>
<dbReference type="PANTHER" id="PTHR24177">
    <property type="entry name" value="CASKIN"/>
    <property type="match status" value="1"/>
</dbReference>
<feature type="transmembrane region" description="Helical" evidence="1">
    <location>
        <begin position="689"/>
        <end position="712"/>
    </location>
</feature>
<dbReference type="SMART" id="SM00248">
    <property type="entry name" value="ANK"/>
    <property type="match status" value="5"/>
</dbReference>
<protein>
    <recommendedName>
        <fullName evidence="2">PGG domain-containing protein</fullName>
    </recommendedName>
</protein>
<feature type="domain" description="PGG" evidence="2">
    <location>
        <begin position="678"/>
        <end position="714"/>
    </location>
</feature>
<dbReference type="InterPro" id="IPR002110">
    <property type="entry name" value="Ankyrin_rpt"/>
</dbReference>
<name>A0AAD4TI05_9MAGN</name>
<organism evidence="3 4">
    <name type="scientific">Papaver atlanticum</name>
    <dbReference type="NCBI Taxonomy" id="357466"/>
    <lineage>
        <taxon>Eukaryota</taxon>
        <taxon>Viridiplantae</taxon>
        <taxon>Streptophyta</taxon>
        <taxon>Embryophyta</taxon>
        <taxon>Tracheophyta</taxon>
        <taxon>Spermatophyta</taxon>
        <taxon>Magnoliopsida</taxon>
        <taxon>Ranunculales</taxon>
        <taxon>Papaveraceae</taxon>
        <taxon>Papaveroideae</taxon>
        <taxon>Papaver</taxon>
    </lineage>
</organism>
<reference evidence="3" key="1">
    <citation type="submission" date="2022-04" db="EMBL/GenBank/DDBJ databases">
        <title>A functionally conserved STORR gene fusion in Papaver species that diverged 16.8 million years ago.</title>
        <authorList>
            <person name="Catania T."/>
        </authorList>
    </citation>
    <scope>NUCLEOTIDE SEQUENCE</scope>
    <source>
        <strain evidence="3">S-188037</strain>
    </source>
</reference>
<dbReference type="SUPFAM" id="SSF48403">
    <property type="entry name" value="Ankyrin repeat"/>
    <property type="match status" value="1"/>
</dbReference>
<dbReference type="Proteomes" id="UP001202328">
    <property type="component" value="Unassembled WGS sequence"/>
</dbReference>
<evidence type="ECO:0000313" key="3">
    <source>
        <dbReference type="EMBL" id="KAI3957963.1"/>
    </source>
</evidence>
<dbReference type="InterPro" id="IPR036770">
    <property type="entry name" value="Ankyrin_rpt-contain_sf"/>
</dbReference>
<dbReference type="InterPro" id="IPR026961">
    <property type="entry name" value="PGG_dom"/>
</dbReference>
<keyword evidence="4" id="KW-1185">Reference proteome</keyword>
<proteinExistence type="predicted"/>
<dbReference type="Gene3D" id="1.25.40.20">
    <property type="entry name" value="Ankyrin repeat-containing domain"/>
    <property type="match status" value="2"/>
</dbReference>
<feature type="transmembrane region" description="Helical" evidence="1">
    <location>
        <begin position="461"/>
        <end position="485"/>
    </location>
</feature>
<keyword evidence="1" id="KW-0812">Transmembrane</keyword>
<dbReference type="AlphaFoldDB" id="A0AAD4TI05"/>
<keyword evidence="1" id="KW-0472">Membrane</keyword>
<comment type="caution">
    <text evidence="3">The sequence shown here is derived from an EMBL/GenBank/DDBJ whole genome shotgun (WGS) entry which is preliminary data.</text>
</comment>
<dbReference type="Pfam" id="PF13962">
    <property type="entry name" value="PGG"/>
    <property type="match status" value="1"/>
</dbReference>
<gene>
    <name evidence="3" type="ORF">MKW98_020605</name>
</gene>